<evidence type="ECO:0000313" key="1">
    <source>
        <dbReference type="EMBL" id="KOF80959.1"/>
    </source>
</evidence>
<dbReference type="EMBL" id="KQ420206">
    <property type="protein sequence ID" value="KOF80959.1"/>
    <property type="molecule type" value="Genomic_DNA"/>
</dbReference>
<name>A0A0L8GVU4_OCTBM</name>
<sequence>FLFQILPSGLVDLIHVHKEDHDEVVMIKKVLASTFSANVRVDFEGDTVSYTSNEMDHAGVLTHNYEVQRTPSGMIVRRRHTSDEDVKRHHDK</sequence>
<protein>
    <submittedName>
        <fullName evidence="1">Uncharacterized protein</fullName>
    </submittedName>
</protein>
<reference evidence="1" key="1">
    <citation type="submission" date="2015-07" db="EMBL/GenBank/DDBJ databases">
        <title>MeaNS - Measles Nucleotide Surveillance Program.</title>
        <authorList>
            <person name="Tran T."/>
            <person name="Druce J."/>
        </authorList>
    </citation>
    <scope>NUCLEOTIDE SEQUENCE</scope>
    <source>
        <strain evidence="1">UCB-OBI-ISO-001</strain>
        <tissue evidence="1">Gonad</tissue>
    </source>
</reference>
<gene>
    <name evidence="1" type="ORF">OCBIM_22027154mg</name>
</gene>
<organism evidence="1">
    <name type="scientific">Octopus bimaculoides</name>
    <name type="common">California two-spotted octopus</name>
    <dbReference type="NCBI Taxonomy" id="37653"/>
    <lineage>
        <taxon>Eukaryota</taxon>
        <taxon>Metazoa</taxon>
        <taxon>Spiralia</taxon>
        <taxon>Lophotrochozoa</taxon>
        <taxon>Mollusca</taxon>
        <taxon>Cephalopoda</taxon>
        <taxon>Coleoidea</taxon>
        <taxon>Octopodiformes</taxon>
        <taxon>Octopoda</taxon>
        <taxon>Incirrata</taxon>
        <taxon>Octopodidae</taxon>
        <taxon>Octopus</taxon>
    </lineage>
</organism>
<dbReference type="AlphaFoldDB" id="A0A0L8GVU4"/>
<feature type="non-terminal residue" evidence="1">
    <location>
        <position position="1"/>
    </location>
</feature>
<proteinExistence type="predicted"/>
<dbReference type="GO" id="GO:0005319">
    <property type="term" value="F:lipid transporter activity"/>
    <property type="evidence" value="ECO:0007669"/>
    <property type="project" value="InterPro"/>
</dbReference>
<dbReference type="InterPro" id="IPR015816">
    <property type="entry name" value="Vitellinogen_b-sht_N"/>
</dbReference>
<dbReference type="OrthoDB" id="6124632at2759"/>
<accession>A0A0L8GVU4</accession>
<dbReference type="Gene3D" id="2.30.230.10">
    <property type="entry name" value="Lipovitellin, beta-sheet shell regions, chain A"/>
    <property type="match status" value="1"/>
</dbReference>
<feature type="non-terminal residue" evidence="1">
    <location>
        <position position="92"/>
    </location>
</feature>